<sequence length="304" mass="35149">MWDKIQIFGFRALWSPEIIFITLILGLLFYLFTGPLKHKAGLKEGPTRKQKFYVYIALILFYIVKGSPLYLLSHIVLMAHMVQMAVFYLIIPILIIKGLPQEWWRKIFKTPVIKQILNLLTKPLIAVLFFNATFSLYHIPAILDFSKTDNLVHWSVTLFIFFAAFCFWWPLITPLEEQEYIKPLYKIFYIFGSGILITPACALIIFADAPLYATYSEPDAFMQAMALCVPIDVLQNMTLGGPQLFLNMPLVYDQQAAGIIMKVLQELIYGAVLARVFYNWFRKENRGIDPLPSQQNLTPNYERG</sequence>
<feature type="transmembrane region" description="Helical" evidence="6">
    <location>
        <begin position="151"/>
        <end position="172"/>
    </location>
</feature>
<feature type="transmembrane region" description="Helical" evidence="6">
    <location>
        <begin position="256"/>
        <end position="278"/>
    </location>
</feature>
<keyword evidence="3 6" id="KW-0812">Transmembrane</keyword>
<keyword evidence="4 6" id="KW-1133">Transmembrane helix</keyword>
<feature type="transmembrane region" description="Helical" evidence="6">
    <location>
        <begin position="184"/>
        <end position="207"/>
    </location>
</feature>
<protein>
    <submittedName>
        <fullName evidence="7">Putative membrane protein</fullName>
    </submittedName>
</protein>
<feature type="transmembrane region" description="Helical" evidence="6">
    <location>
        <begin position="12"/>
        <end position="32"/>
    </location>
</feature>
<dbReference type="InterPro" id="IPR019108">
    <property type="entry name" value="Caa3_assmbl_CtaG-rel"/>
</dbReference>
<keyword evidence="5 6" id="KW-0472">Membrane</keyword>
<gene>
    <name evidence="7" type="ORF">SAMN05216362_1011</name>
</gene>
<evidence type="ECO:0000256" key="1">
    <source>
        <dbReference type="ARBA" id="ARBA00004651"/>
    </source>
</evidence>
<dbReference type="GO" id="GO:0005886">
    <property type="term" value="C:plasma membrane"/>
    <property type="evidence" value="ECO:0007669"/>
    <property type="project" value="UniProtKB-SubCell"/>
</dbReference>
<feature type="transmembrane region" description="Helical" evidence="6">
    <location>
        <begin position="116"/>
        <end position="139"/>
    </location>
</feature>
<feature type="transmembrane region" description="Helical" evidence="6">
    <location>
        <begin position="52"/>
        <end position="71"/>
    </location>
</feature>
<evidence type="ECO:0000256" key="4">
    <source>
        <dbReference type="ARBA" id="ARBA00022989"/>
    </source>
</evidence>
<evidence type="ECO:0000256" key="6">
    <source>
        <dbReference type="SAM" id="Phobius"/>
    </source>
</evidence>
<keyword evidence="8" id="KW-1185">Reference proteome</keyword>
<feature type="transmembrane region" description="Helical" evidence="6">
    <location>
        <begin position="77"/>
        <end position="96"/>
    </location>
</feature>
<dbReference type="EMBL" id="FOES01000001">
    <property type="protein sequence ID" value="SEP54947.1"/>
    <property type="molecule type" value="Genomic_DNA"/>
</dbReference>
<name>A0A1H8YS27_9BACI</name>
<proteinExistence type="predicted"/>
<dbReference type="RefSeq" id="WP_091771961.1">
    <property type="nucleotide sequence ID" value="NZ_FOES01000001.1"/>
</dbReference>
<dbReference type="STRING" id="571933.SAMN05216362_1011"/>
<dbReference type="Proteomes" id="UP000199427">
    <property type="component" value="Unassembled WGS sequence"/>
</dbReference>
<evidence type="ECO:0000313" key="8">
    <source>
        <dbReference type="Proteomes" id="UP000199427"/>
    </source>
</evidence>
<comment type="subcellular location">
    <subcellularLocation>
        <location evidence="1">Cell membrane</location>
        <topology evidence="1">Multi-pass membrane protein</topology>
    </subcellularLocation>
</comment>
<evidence type="ECO:0000256" key="3">
    <source>
        <dbReference type="ARBA" id="ARBA00022692"/>
    </source>
</evidence>
<dbReference type="AlphaFoldDB" id="A0A1H8YS27"/>
<dbReference type="Pfam" id="PF09678">
    <property type="entry name" value="Caa3_CtaG"/>
    <property type="match status" value="1"/>
</dbReference>
<keyword evidence="2" id="KW-1003">Cell membrane</keyword>
<accession>A0A1H8YS27</accession>
<reference evidence="7 8" key="1">
    <citation type="submission" date="2016-10" db="EMBL/GenBank/DDBJ databases">
        <authorList>
            <person name="de Groot N.N."/>
        </authorList>
    </citation>
    <scope>NUCLEOTIDE SEQUENCE [LARGE SCALE GENOMIC DNA]</scope>
    <source>
        <strain evidence="7 8">DSM 21633</strain>
    </source>
</reference>
<dbReference type="OrthoDB" id="128422at2"/>
<organism evidence="7 8">
    <name type="scientific">Piscibacillus halophilus</name>
    <dbReference type="NCBI Taxonomy" id="571933"/>
    <lineage>
        <taxon>Bacteria</taxon>
        <taxon>Bacillati</taxon>
        <taxon>Bacillota</taxon>
        <taxon>Bacilli</taxon>
        <taxon>Bacillales</taxon>
        <taxon>Bacillaceae</taxon>
        <taxon>Piscibacillus</taxon>
    </lineage>
</organism>
<evidence type="ECO:0000256" key="2">
    <source>
        <dbReference type="ARBA" id="ARBA00022475"/>
    </source>
</evidence>
<evidence type="ECO:0000313" key="7">
    <source>
        <dbReference type="EMBL" id="SEP54947.1"/>
    </source>
</evidence>
<dbReference type="NCBIfam" id="TIGR02737">
    <property type="entry name" value="caa3_CtaG"/>
    <property type="match status" value="1"/>
</dbReference>
<evidence type="ECO:0000256" key="5">
    <source>
        <dbReference type="ARBA" id="ARBA00023136"/>
    </source>
</evidence>
<dbReference type="InterPro" id="IPR014108">
    <property type="entry name" value="Caa3-assmbl_CtaG"/>
</dbReference>